<protein>
    <recommendedName>
        <fullName evidence="3">Glycosyltransferase family 1 protein</fullName>
    </recommendedName>
</protein>
<evidence type="ECO:0000313" key="1">
    <source>
        <dbReference type="EMBL" id="AZI55874.1"/>
    </source>
</evidence>
<evidence type="ECO:0000313" key="2">
    <source>
        <dbReference type="Proteomes" id="UP000272316"/>
    </source>
</evidence>
<sequence>MKNILFAYNIVEHDNEYVSRLVEIAQGIENLKVTVSLKEFWNPKIKYDAVIINWPDYLFRWKRDISDTEVEKLIYIFDHYKKNGTQIITVLHDEYAHHSRSQNRDRIFDICYQECDVLAHLGNYSLKKYSDLYKHLPATHKLLFHPSYRSFDLSLSGEKTRNLLDVKKKDFIIIVPGGIRHQYEEDYVNKIFENIKIKNKKLIYLRASHINKPAKAFTFSFISFKLKERYLQIFKKTSYKYKFLPSPVLSAYFAVSDLIILPRLDILNSGNVILGTQYDKLILGPEIGNIKEWLEKFDQISIDPNSIQEDSFSKNITGEILTSLKRTDRCALVYDDNVIAKQLSDILFM</sequence>
<proteinExistence type="predicted"/>
<dbReference type="Proteomes" id="UP000272316">
    <property type="component" value="Chromosome"/>
</dbReference>
<gene>
    <name evidence="1" type="ORF">EIB75_11645</name>
</gene>
<dbReference type="RefSeq" id="WP_124986781.1">
    <property type="nucleotide sequence ID" value="NZ_CP034160.1"/>
</dbReference>
<dbReference type="EMBL" id="CP034160">
    <property type="protein sequence ID" value="AZI55874.1"/>
    <property type="molecule type" value="Genomic_DNA"/>
</dbReference>
<dbReference type="KEGG" id="eva:EIB75_11645"/>
<dbReference type="AlphaFoldDB" id="A0A3G8ZMX1"/>
<name>A0A3G8ZMX1_9FLAO</name>
<evidence type="ECO:0008006" key="3">
    <source>
        <dbReference type="Google" id="ProtNLM"/>
    </source>
</evidence>
<organism evidence="1 2">
    <name type="scientific">Epilithonimonas vandammei</name>
    <dbReference type="NCBI Taxonomy" id="2487072"/>
    <lineage>
        <taxon>Bacteria</taxon>
        <taxon>Pseudomonadati</taxon>
        <taxon>Bacteroidota</taxon>
        <taxon>Flavobacteriia</taxon>
        <taxon>Flavobacteriales</taxon>
        <taxon>Weeksellaceae</taxon>
        <taxon>Chryseobacterium group</taxon>
        <taxon>Epilithonimonas</taxon>
    </lineage>
</organism>
<accession>A0A3G8ZMX1</accession>
<reference evidence="2" key="1">
    <citation type="submission" date="2018-11" db="EMBL/GenBank/DDBJ databases">
        <title>Proposal to divide the Flavobacteriaceae and reorganize its genera based on Amino Acid Identity values calculated from whole genome sequences.</title>
        <authorList>
            <person name="Nicholson A.C."/>
            <person name="Gulvik C.A."/>
            <person name="Whitney A.M."/>
            <person name="Sheth M."/>
            <person name="Batra D."/>
            <person name="Pryor J."/>
            <person name="Bernardet J.-F."/>
            <person name="Hugo C."/>
            <person name="Kampfer P."/>
            <person name="Newman J.D."/>
            <person name="McQuiston J.R."/>
        </authorList>
    </citation>
    <scope>NUCLEOTIDE SEQUENCE [LARGE SCALE GENOMIC DNA]</scope>
    <source>
        <strain evidence="2">H6466</strain>
    </source>
</reference>